<comment type="caution">
    <text evidence="1">The sequence shown here is derived from an EMBL/GenBank/DDBJ whole genome shotgun (WGS) entry which is preliminary data.</text>
</comment>
<organism evidence="1 2">
    <name type="scientific">Pangasius djambal</name>
    <dbReference type="NCBI Taxonomy" id="1691987"/>
    <lineage>
        <taxon>Eukaryota</taxon>
        <taxon>Metazoa</taxon>
        <taxon>Chordata</taxon>
        <taxon>Craniata</taxon>
        <taxon>Vertebrata</taxon>
        <taxon>Euteleostomi</taxon>
        <taxon>Actinopterygii</taxon>
        <taxon>Neopterygii</taxon>
        <taxon>Teleostei</taxon>
        <taxon>Ostariophysi</taxon>
        <taxon>Siluriformes</taxon>
        <taxon>Pangasiidae</taxon>
        <taxon>Pangasius</taxon>
    </lineage>
</organism>
<gene>
    <name evidence="1" type="ORF">PDJAM_G00040510</name>
</gene>
<sequence>MITLTELHCPVLCALHPDCSLSTKLHAPACSTLRMRRSASRAVNMAERWPECVRSVKGVILDMCGVLYDSGEGGGVSIQGSVEAVRRLKSSDLQLRFCTNETQATREKFVAKLQRMGFDIDVGEVFSPAPAVVSILKERCLRPHLLVHDDVLPEFDGVDKSDPNCVVIGDAADNFSYQNMNAAFQVLISLDRPLLFSMGRGRYYKETDGLKLDVGAYMKALEYACDLEAEVVGKPASMFFQSVLNDMGIQPHEALMIGDDLVNDVGGAQRCGMKGIQVRTGKYRPSDERHPTVTADGYVDNLACAVDAILKHRRV</sequence>
<evidence type="ECO:0000313" key="2">
    <source>
        <dbReference type="Proteomes" id="UP000830395"/>
    </source>
</evidence>
<proteinExistence type="predicted"/>
<name>A0ACC5YT13_9TELE</name>
<dbReference type="Proteomes" id="UP000830395">
    <property type="component" value="Chromosome 12"/>
</dbReference>
<dbReference type="EMBL" id="CM040986">
    <property type="protein sequence ID" value="MCJ8738859.1"/>
    <property type="molecule type" value="Genomic_DNA"/>
</dbReference>
<accession>A0ACC5YT13</accession>
<evidence type="ECO:0000313" key="1">
    <source>
        <dbReference type="EMBL" id="MCJ8738859.1"/>
    </source>
</evidence>
<keyword evidence="2" id="KW-1185">Reference proteome</keyword>
<reference evidence="1" key="1">
    <citation type="submission" date="2020-02" db="EMBL/GenBank/DDBJ databases">
        <title>Genome sequencing of the panga catfish, Pangasius djambal.</title>
        <authorList>
            <person name="Wen M."/>
            <person name="Zahm M."/>
            <person name="Roques C."/>
            <person name="Cabau C."/>
            <person name="Klopp C."/>
            <person name="Donnadieu C."/>
            <person name="Jouanno E."/>
            <person name="Avarre J.-C."/>
            <person name="Campet M."/>
            <person name="Ha T."/>
            <person name="Dugue R."/>
            <person name="Lampietro C."/>
            <person name="Louis A."/>
            <person name="Herpin A."/>
            <person name="Echchiki A."/>
            <person name="Berthelot C."/>
            <person name="Parey E."/>
            <person name="Roest-Crollius H."/>
            <person name="Braasch I."/>
            <person name="Postlethwait J.H."/>
            <person name="Bobe J."/>
            <person name="Montfort J."/>
            <person name="Bouchez O."/>
            <person name="Begum T."/>
            <person name="Schartl M."/>
            <person name="Gustiano R."/>
            <person name="Guiguen Y."/>
        </authorList>
    </citation>
    <scope>NUCLEOTIDE SEQUENCE</scope>
    <source>
        <strain evidence="1">Pdj_M5554</strain>
    </source>
</reference>
<protein>
    <submittedName>
        <fullName evidence="1">Uncharacterized protein</fullName>
    </submittedName>
</protein>